<evidence type="ECO:0000313" key="14">
    <source>
        <dbReference type="Proteomes" id="UP001107961"/>
    </source>
</evidence>
<dbReference type="GO" id="GO:0042597">
    <property type="term" value="C:periplasmic space"/>
    <property type="evidence" value="ECO:0007669"/>
    <property type="project" value="UniProtKB-SubCell"/>
</dbReference>
<evidence type="ECO:0000256" key="10">
    <source>
        <dbReference type="PIRSR" id="PIRSR611782-2"/>
    </source>
</evidence>
<keyword evidence="4 11" id="KW-0732">Signal</keyword>
<feature type="domain" description="PDZ" evidence="12">
    <location>
        <begin position="264"/>
        <end position="356"/>
    </location>
</feature>
<keyword evidence="5" id="KW-0677">Repeat</keyword>
<dbReference type="Gene3D" id="2.40.10.120">
    <property type="match status" value="1"/>
</dbReference>
<dbReference type="InterPro" id="IPR009003">
    <property type="entry name" value="Peptidase_S1_PA"/>
</dbReference>
<comment type="subcellular location">
    <subcellularLocation>
        <location evidence="1">Periplasm</location>
    </subcellularLocation>
</comment>
<dbReference type="NCBIfam" id="TIGR02037">
    <property type="entry name" value="degP_htrA_DO"/>
    <property type="match status" value="1"/>
</dbReference>
<keyword evidence="3" id="KW-0645">Protease</keyword>
<dbReference type="Gene3D" id="2.30.42.10">
    <property type="match status" value="2"/>
</dbReference>
<feature type="signal peptide" evidence="11">
    <location>
        <begin position="1"/>
        <end position="31"/>
    </location>
</feature>
<dbReference type="SMART" id="SM00228">
    <property type="entry name" value="PDZ"/>
    <property type="match status" value="2"/>
</dbReference>
<dbReference type="AlphaFoldDB" id="A0A9Q3ZF50"/>
<dbReference type="PRINTS" id="PR00834">
    <property type="entry name" value="PROTEASES2C"/>
</dbReference>
<keyword evidence="7" id="KW-0378">Hydrolase</keyword>
<feature type="binding site" evidence="10">
    <location>
        <begin position="218"/>
        <end position="220"/>
    </location>
    <ligand>
        <name>substrate</name>
    </ligand>
</feature>
<keyword evidence="6" id="KW-0574">Periplasm</keyword>
<dbReference type="GO" id="GO:0006508">
    <property type="term" value="P:proteolysis"/>
    <property type="evidence" value="ECO:0007669"/>
    <property type="project" value="UniProtKB-KW"/>
</dbReference>
<dbReference type="InterPro" id="IPR036034">
    <property type="entry name" value="PDZ_sf"/>
</dbReference>
<dbReference type="Pfam" id="PF17820">
    <property type="entry name" value="PDZ_6"/>
    <property type="match status" value="1"/>
</dbReference>
<dbReference type="PANTHER" id="PTHR22939">
    <property type="entry name" value="SERINE PROTEASE FAMILY S1C HTRA-RELATED"/>
    <property type="match status" value="1"/>
</dbReference>
<feature type="binding site" evidence="10">
    <location>
        <position position="115"/>
    </location>
    <ligand>
        <name>substrate</name>
    </ligand>
</feature>
<evidence type="ECO:0000256" key="9">
    <source>
        <dbReference type="PIRSR" id="PIRSR611782-1"/>
    </source>
</evidence>
<dbReference type="CDD" id="cd10839">
    <property type="entry name" value="cpPDZ1_DegP-like"/>
    <property type="match status" value="1"/>
</dbReference>
<accession>A0A9Q3ZF50</accession>
<comment type="caution">
    <text evidence="13">The sequence shown here is derived from an EMBL/GenBank/DDBJ whole genome shotgun (WGS) entry which is preliminary data.</text>
</comment>
<dbReference type="InterPro" id="IPR001478">
    <property type="entry name" value="PDZ"/>
</dbReference>
<dbReference type="PANTHER" id="PTHR22939:SF129">
    <property type="entry name" value="SERINE PROTEASE HTRA2, MITOCHONDRIAL"/>
    <property type="match status" value="1"/>
</dbReference>
<feature type="active site" description="Charge relay system" evidence="9">
    <location>
        <position position="115"/>
    </location>
</feature>
<dbReference type="InterPro" id="IPR041489">
    <property type="entry name" value="PDZ_6"/>
</dbReference>
<dbReference type="GO" id="GO:0004252">
    <property type="term" value="F:serine-type endopeptidase activity"/>
    <property type="evidence" value="ECO:0007669"/>
    <property type="project" value="InterPro"/>
</dbReference>
<feature type="chain" id="PRO_5040204395" evidence="11">
    <location>
        <begin position="32"/>
        <end position="465"/>
    </location>
</feature>
<comment type="similarity">
    <text evidence="2">Belongs to the peptidase S1C family.</text>
</comment>
<dbReference type="SUPFAM" id="SSF50156">
    <property type="entry name" value="PDZ domain-like"/>
    <property type="match status" value="2"/>
</dbReference>
<dbReference type="EMBL" id="JAJVKT010000011">
    <property type="protein sequence ID" value="MCE7509161.1"/>
    <property type="molecule type" value="Genomic_DNA"/>
</dbReference>
<protein>
    <submittedName>
        <fullName evidence="13">DegQ family serine endoprotease</fullName>
    </submittedName>
</protein>
<evidence type="ECO:0000256" key="7">
    <source>
        <dbReference type="ARBA" id="ARBA00022801"/>
    </source>
</evidence>
<evidence type="ECO:0000256" key="1">
    <source>
        <dbReference type="ARBA" id="ARBA00004418"/>
    </source>
</evidence>
<feature type="binding site" evidence="10">
    <location>
        <position position="61"/>
    </location>
    <ligand>
        <name>substrate</name>
    </ligand>
</feature>
<evidence type="ECO:0000256" key="6">
    <source>
        <dbReference type="ARBA" id="ARBA00022764"/>
    </source>
</evidence>
<evidence type="ECO:0000313" key="13">
    <source>
        <dbReference type="EMBL" id="MCE7509161.1"/>
    </source>
</evidence>
<feature type="binding site" evidence="10">
    <location>
        <begin position="236"/>
        <end position="240"/>
    </location>
    <ligand>
        <name>substrate</name>
    </ligand>
</feature>
<evidence type="ECO:0000256" key="5">
    <source>
        <dbReference type="ARBA" id="ARBA00022737"/>
    </source>
</evidence>
<reference evidence="13" key="1">
    <citation type="submission" date="2022-01" db="EMBL/GenBank/DDBJ databases">
        <authorList>
            <person name="Karlyshev A.V."/>
            <person name="Jaspars M."/>
        </authorList>
    </citation>
    <scope>NUCLEOTIDE SEQUENCE</scope>
    <source>
        <strain evidence="13">AGSA3-2</strain>
    </source>
</reference>
<dbReference type="RefSeq" id="WP_080530652.1">
    <property type="nucleotide sequence ID" value="NZ_CP012331.1"/>
</dbReference>
<dbReference type="Pfam" id="PF13365">
    <property type="entry name" value="Trypsin_2"/>
    <property type="match status" value="1"/>
</dbReference>
<name>A0A9Q3ZF50_9GAMM</name>
<dbReference type="InterPro" id="IPR001940">
    <property type="entry name" value="Peptidase_S1C"/>
</dbReference>
<evidence type="ECO:0000256" key="3">
    <source>
        <dbReference type="ARBA" id="ARBA00022670"/>
    </source>
</evidence>
<dbReference type="FunFam" id="2.40.10.10:FF:000001">
    <property type="entry name" value="Periplasmic serine protease DegS"/>
    <property type="match status" value="1"/>
</dbReference>
<organism evidence="13 14">
    <name type="scientific">Alloalcanivorax xenomutans</name>
    <dbReference type="NCBI Taxonomy" id="1094342"/>
    <lineage>
        <taxon>Bacteria</taxon>
        <taxon>Pseudomonadati</taxon>
        <taxon>Pseudomonadota</taxon>
        <taxon>Gammaproteobacteria</taxon>
        <taxon>Oceanospirillales</taxon>
        <taxon>Alcanivoracaceae</taxon>
        <taxon>Alloalcanivorax</taxon>
    </lineage>
</organism>
<feature type="active site" description="Charge relay system" evidence="9">
    <location>
        <position position="145"/>
    </location>
</feature>
<feature type="binding site" evidence="10">
    <location>
        <position position="145"/>
    </location>
    <ligand>
        <name>substrate</name>
    </ligand>
</feature>
<keyword evidence="8" id="KW-0720">Serine protease</keyword>
<evidence type="ECO:0000256" key="11">
    <source>
        <dbReference type="SAM" id="SignalP"/>
    </source>
</evidence>
<dbReference type="Pfam" id="PF13180">
    <property type="entry name" value="PDZ_2"/>
    <property type="match status" value="1"/>
</dbReference>
<sequence length="465" mass="49374">MALYAPLRSYYSFICALCVALLLAAAVPARAALPVAQGESLPTLAPMLEKTAPAVVNIAIEMRVRTARNPLLEDPFFRRFFNIPEQQQPSTRRAISAGSGVIVDAKQGYVLTNAHVAKNADKIEVTLTDGRELSAELVGLDEEVDLAVLKLDKTDDLTQIRIGDSTGLRVGDYVLAIGNPFGLGQTVTSGIVSALGRTGLGIEGYENFIQTDASINPGNSGGALVNLRGELVGINTAILAPSGGNVGIGFAIPTEMAVNVMEQLIEHGEVRRGVLGVTIQDLTPELADAFQVKQRQRGVVVTNVVEDSAADKAGLKAGDVVVEVDGQAVTRAADLRNKVGLSPVGEKVRLNIIRDGRKREVVAVITESDQRQSGGDAISKFLQGASLRDLRKGELRHADSGVLVEAVERNSPAWRAGLRGGDVIINANRQNVANMKELESAVPDADAALLLRVNRDGGVFFVVVR</sequence>
<evidence type="ECO:0000256" key="2">
    <source>
        <dbReference type="ARBA" id="ARBA00010541"/>
    </source>
</evidence>
<feature type="active site" description="Charge relay system" evidence="9">
    <location>
        <position position="220"/>
    </location>
</feature>
<dbReference type="SUPFAM" id="SSF50494">
    <property type="entry name" value="Trypsin-like serine proteases"/>
    <property type="match status" value="1"/>
</dbReference>
<dbReference type="KEGG" id="axe:P40_06660"/>
<gene>
    <name evidence="13" type="ORF">LZG35_10985</name>
</gene>
<keyword evidence="14" id="KW-1185">Reference proteome</keyword>
<evidence type="ECO:0000256" key="4">
    <source>
        <dbReference type="ARBA" id="ARBA00022729"/>
    </source>
</evidence>
<dbReference type="InterPro" id="IPR011782">
    <property type="entry name" value="Pept_S1C_Do"/>
</dbReference>
<feature type="domain" description="PDZ" evidence="12">
    <location>
        <begin position="370"/>
        <end position="457"/>
    </location>
</feature>
<evidence type="ECO:0000256" key="8">
    <source>
        <dbReference type="ARBA" id="ARBA00022825"/>
    </source>
</evidence>
<proteinExistence type="inferred from homology"/>
<evidence type="ECO:0000259" key="12">
    <source>
        <dbReference type="PROSITE" id="PS50106"/>
    </source>
</evidence>
<dbReference type="Proteomes" id="UP001107961">
    <property type="component" value="Unassembled WGS sequence"/>
</dbReference>
<dbReference type="PROSITE" id="PS50106">
    <property type="entry name" value="PDZ"/>
    <property type="match status" value="2"/>
</dbReference>